<feature type="domain" description="PIN" evidence="6">
    <location>
        <begin position="8"/>
        <end position="116"/>
    </location>
</feature>
<comment type="caution">
    <text evidence="7">The sequence shown here is derived from an EMBL/GenBank/DDBJ whole genome shotgun (WGS) entry which is preliminary data.</text>
</comment>
<keyword evidence="1" id="KW-1277">Toxin-antitoxin system</keyword>
<dbReference type="GO" id="GO:0004518">
    <property type="term" value="F:nuclease activity"/>
    <property type="evidence" value="ECO:0007669"/>
    <property type="project" value="UniProtKB-KW"/>
</dbReference>
<keyword evidence="5" id="KW-0460">Magnesium</keyword>
<evidence type="ECO:0000256" key="4">
    <source>
        <dbReference type="ARBA" id="ARBA00022801"/>
    </source>
</evidence>
<evidence type="ECO:0000259" key="6">
    <source>
        <dbReference type="Pfam" id="PF01850"/>
    </source>
</evidence>
<dbReference type="GO" id="GO:0046872">
    <property type="term" value="F:metal ion binding"/>
    <property type="evidence" value="ECO:0007669"/>
    <property type="project" value="UniProtKB-KW"/>
</dbReference>
<proteinExistence type="predicted"/>
<sequence>MLALIEGATCADALARLLIESSTPVQLSAPAAVECVTVLHGRHGARGRTLFERVRQQFGITITAFTEEHAAAAQRAWAEYGAGSAAELTLNECMAYAVARVAGVPLLCGGPGFVRTDLVFRGDGLLGTWS</sequence>
<dbReference type="CDD" id="cd09871">
    <property type="entry name" value="PIN_MtVapC28-VapC30-like"/>
    <property type="match status" value="1"/>
</dbReference>
<accession>A0A179VBT5</accession>
<dbReference type="Gene3D" id="3.40.50.1010">
    <property type="entry name" value="5'-nuclease"/>
    <property type="match status" value="1"/>
</dbReference>
<reference evidence="7 8" key="1">
    <citation type="submission" date="2016-01" db="EMBL/GenBank/DDBJ databases">
        <title>Mycobacterium immunogenum strain CD11_6 genome sequencing and assembly.</title>
        <authorList>
            <person name="Kaur G."/>
            <person name="Nair G.R."/>
            <person name="Mayilraj S."/>
        </authorList>
    </citation>
    <scope>NUCLEOTIDE SEQUENCE [LARGE SCALE GENOMIC DNA]</scope>
    <source>
        <strain evidence="7 8">CD11-6</strain>
    </source>
</reference>
<evidence type="ECO:0000313" key="7">
    <source>
        <dbReference type="EMBL" id="OAT69340.1"/>
    </source>
</evidence>
<name>A0A179VBT5_9MYCO</name>
<keyword evidence="3" id="KW-0479">Metal-binding</keyword>
<dbReference type="Pfam" id="PF01850">
    <property type="entry name" value="PIN"/>
    <property type="match status" value="1"/>
</dbReference>
<dbReference type="EMBL" id="LQYE01000007">
    <property type="protein sequence ID" value="OAT69340.1"/>
    <property type="molecule type" value="Genomic_DNA"/>
</dbReference>
<evidence type="ECO:0000256" key="5">
    <source>
        <dbReference type="ARBA" id="ARBA00022842"/>
    </source>
</evidence>
<evidence type="ECO:0000256" key="1">
    <source>
        <dbReference type="ARBA" id="ARBA00022649"/>
    </source>
</evidence>
<organism evidence="7 8">
    <name type="scientific">Mycobacteroides immunogenum</name>
    <dbReference type="NCBI Taxonomy" id="83262"/>
    <lineage>
        <taxon>Bacteria</taxon>
        <taxon>Bacillati</taxon>
        <taxon>Actinomycetota</taxon>
        <taxon>Actinomycetes</taxon>
        <taxon>Mycobacteriales</taxon>
        <taxon>Mycobacteriaceae</taxon>
        <taxon>Mycobacteroides</taxon>
    </lineage>
</organism>
<dbReference type="InterPro" id="IPR002716">
    <property type="entry name" value="PIN_dom"/>
</dbReference>
<protein>
    <recommendedName>
        <fullName evidence="6">PIN domain-containing protein</fullName>
    </recommendedName>
</protein>
<evidence type="ECO:0000313" key="8">
    <source>
        <dbReference type="Proteomes" id="UP000186919"/>
    </source>
</evidence>
<keyword evidence="4" id="KW-0378">Hydrolase</keyword>
<dbReference type="SUPFAM" id="SSF88723">
    <property type="entry name" value="PIN domain-like"/>
    <property type="match status" value="1"/>
</dbReference>
<evidence type="ECO:0000256" key="2">
    <source>
        <dbReference type="ARBA" id="ARBA00022722"/>
    </source>
</evidence>
<dbReference type="Proteomes" id="UP000186919">
    <property type="component" value="Unassembled WGS sequence"/>
</dbReference>
<dbReference type="InterPro" id="IPR029060">
    <property type="entry name" value="PIN-like_dom_sf"/>
</dbReference>
<evidence type="ECO:0000256" key="3">
    <source>
        <dbReference type="ARBA" id="ARBA00022723"/>
    </source>
</evidence>
<gene>
    <name evidence="7" type="ORF">AWB85_21495</name>
</gene>
<keyword evidence="2" id="KW-0540">Nuclease</keyword>
<dbReference type="AlphaFoldDB" id="A0A179VBT5"/>
<dbReference type="GO" id="GO:0016787">
    <property type="term" value="F:hydrolase activity"/>
    <property type="evidence" value="ECO:0007669"/>
    <property type="project" value="UniProtKB-KW"/>
</dbReference>